<organism evidence="2 3">
    <name type="scientific">Rhamnella rubrinervis</name>
    <dbReference type="NCBI Taxonomy" id="2594499"/>
    <lineage>
        <taxon>Eukaryota</taxon>
        <taxon>Viridiplantae</taxon>
        <taxon>Streptophyta</taxon>
        <taxon>Embryophyta</taxon>
        <taxon>Tracheophyta</taxon>
        <taxon>Spermatophyta</taxon>
        <taxon>Magnoliopsida</taxon>
        <taxon>eudicotyledons</taxon>
        <taxon>Gunneridae</taxon>
        <taxon>Pentapetalae</taxon>
        <taxon>rosids</taxon>
        <taxon>fabids</taxon>
        <taxon>Rosales</taxon>
        <taxon>Rhamnaceae</taxon>
        <taxon>rhamnoid group</taxon>
        <taxon>Rhamneae</taxon>
        <taxon>Rhamnella</taxon>
    </lineage>
</organism>
<feature type="compositionally biased region" description="Low complexity" evidence="1">
    <location>
        <begin position="170"/>
        <end position="184"/>
    </location>
</feature>
<feature type="compositionally biased region" description="Polar residues" evidence="1">
    <location>
        <begin position="1"/>
        <end position="20"/>
    </location>
</feature>
<dbReference type="Proteomes" id="UP000796880">
    <property type="component" value="Unassembled WGS sequence"/>
</dbReference>
<evidence type="ECO:0000256" key="1">
    <source>
        <dbReference type="SAM" id="MobiDB-lite"/>
    </source>
</evidence>
<name>A0A8K0MI02_9ROSA</name>
<evidence type="ECO:0000313" key="3">
    <source>
        <dbReference type="Proteomes" id="UP000796880"/>
    </source>
</evidence>
<feature type="region of interest" description="Disordered" evidence="1">
    <location>
        <begin position="150"/>
        <end position="216"/>
    </location>
</feature>
<feature type="compositionally biased region" description="Basic and acidic residues" evidence="1">
    <location>
        <begin position="191"/>
        <end position="201"/>
    </location>
</feature>
<evidence type="ECO:0000313" key="2">
    <source>
        <dbReference type="EMBL" id="KAF3446408.1"/>
    </source>
</evidence>
<feature type="compositionally biased region" description="Low complexity" evidence="1">
    <location>
        <begin position="58"/>
        <end position="95"/>
    </location>
</feature>
<protein>
    <submittedName>
        <fullName evidence="2">Uncharacterized protein</fullName>
    </submittedName>
</protein>
<dbReference type="PANTHER" id="PTHR33828:SF1">
    <property type="entry name" value="OS05G0596200 PROTEIN"/>
    <property type="match status" value="1"/>
</dbReference>
<feature type="compositionally biased region" description="Basic and acidic residues" evidence="1">
    <location>
        <begin position="32"/>
        <end position="46"/>
    </location>
</feature>
<reference evidence="2" key="1">
    <citation type="submission" date="2020-03" db="EMBL/GenBank/DDBJ databases">
        <title>A high-quality chromosome-level genome assembly of a woody plant with both climbing and erect habits, Rhamnella rubrinervis.</title>
        <authorList>
            <person name="Lu Z."/>
            <person name="Yang Y."/>
            <person name="Zhu X."/>
            <person name="Sun Y."/>
        </authorList>
    </citation>
    <scope>NUCLEOTIDE SEQUENCE</scope>
    <source>
        <strain evidence="2">BYM</strain>
        <tissue evidence="2">Leaf</tissue>
    </source>
</reference>
<dbReference type="OrthoDB" id="361835at2759"/>
<dbReference type="PANTHER" id="PTHR33828">
    <property type="entry name" value="OS05G0596200 PROTEIN"/>
    <property type="match status" value="1"/>
</dbReference>
<proteinExistence type="predicted"/>
<sequence>MATETKTTVVKVRPSNQDGSSRGKVDASLNKKKIESSTKQTVDSKQKSIVTKSEVKSKTTASSSKTTAGSSKTAAGSSKTTAGRSKTTTKTTTTTRVREKKQYTLTGQKYDPPEEREPLRIFYESLSKQIPSSEMAEFWMMEHGLLSPERAKKAYEKKQRRQKELRMGTPVKSSKPASKPESSKQQASRNGDIKAKRRIIDSDDDNFILSSKRRRD</sequence>
<feature type="compositionally biased region" description="Basic and acidic residues" evidence="1">
    <location>
        <begin position="150"/>
        <end position="166"/>
    </location>
</feature>
<accession>A0A8K0MI02</accession>
<gene>
    <name evidence="2" type="ORF">FNV43_RR11587</name>
</gene>
<dbReference type="AlphaFoldDB" id="A0A8K0MI02"/>
<feature type="region of interest" description="Disordered" evidence="1">
    <location>
        <begin position="1"/>
        <end position="116"/>
    </location>
</feature>
<comment type="caution">
    <text evidence="2">The sequence shown here is derived from an EMBL/GenBank/DDBJ whole genome shotgun (WGS) entry which is preliminary data.</text>
</comment>
<keyword evidence="3" id="KW-1185">Reference proteome</keyword>
<dbReference type="EMBL" id="VOIH02000005">
    <property type="protein sequence ID" value="KAF3446408.1"/>
    <property type="molecule type" value="Genomic_DNA"/>
</dbReference>